<keyword evidence="2" id="KW-1185">Reference proteome</keyword>
<reference evidence="1 2" key="1">
    <citation type="submission" date="2022-05" db="EMBL/GenBank/DDBJ databases">
        <title>Genome Sequencing of Bee-Associated Microbes.</title>
        <authorList>
            <person name="Dunlap C."/>
        </authorList>
    </citation>
    <scope>NUCLEOTIDE SEQUENCE [LARGE SCALE GENOMIC DNA]</scope>
    <source>
        <strain evidence="1 2">NRRL NRS-1438</strain>
    </source>
</reference>
<dbReference type="RefSeq" id="WP_087433159.1">
    <property type="nucleotide sequence ID" value="NZ_JAMDLV010000064.1"/>
</dbReference>
<dbReference type="Proteomes" id="UP001207626">
    <property type="component" value="Unassembled WGS sequence"/>
</dbReference>
<organism evidence="1 2">
    <name type="scientific">Paenibacillus apiarius</name>
    <dbReference type="NCBI Taxonomy" id="46240"/>
    <lineage>
        <taxon>Bacteria</taxon>
        <taxon>Bacillati</taxon>
        <taxon>Bacillota</taxon>
        <taxon>Bacilli</taxon>
        <taxon>Bacillales</taxon>
        <taxon>Paenibacillaceae</taxon>
        <taxon>Paenibacillus</taxon>
    </lineage>
</organism>
<proteinExistence type="predicted"/>
<name>A0ABT4DPB8_9BACL</name>
<protein>
    <submittedName>
        <fullName evidence="1">Uncharacterized protein</fullName>
    </submittedName>
</protein>
<accession>A0ABT4DPB8</accession>
<evidence type="ECO:0000313" key="2">
    <source>
        <dbReference type="Proteomes" id="UP001207626"/>
    </source>
</evidence>
<dbReference type="EMBL" id="JAMDLW010000006">
    <property type="protein sequence ID" value="MCY9519203.1"/>
    <property type="molecule type" value="Genomic_DNA"/>
</dbReference>
<evidence type="ECO:0000313" key="1">
    <source>
        <dbReference type="EMBL" id="MCY9519203.1"/>
    </source>
</evidence>
<gene>
    <name evidence="1" type="ORF">M5X09_05835</name>
</gene>
<comment type="caution">
    <text evidence="1">The sequence shown here is derived from an EMBL/GenBank/DDBJ whole genome shotgun (WGS) entry which is preliminary data.</text>
</comment>
<sequence>MDKVGERLTEPEIGWKRIDDSSPLINYTGNIDVIEKVLVCHNNEYKRFNGINWETITTLEPTEQDFSKNGMNHTELMSIPQDSWSELIGDIEIRFYTNAMKRIDSRFNIETEPFTLAEEFAEQTIKVIEYTDNPVQEESSITLQTEPFTYYDEVGDSFDVLYYTDDPDKSEAELEINHNHSPWDELDGDFELVTWTMEEEKKVQEELKPIYKEKLDDGDLYRTKVDLSKGIVKIK</sequence>